<dbReference type="AlphaFoldDB" id="A0A9E2W578"/>
<protein>
    <submittedName>
        <fullName evidence="1">Uncharacterized protein</fullName>
    </submittedName>
</protein>
<evidence type="ECO:0000313" key="2">
    <source>
        <dbReference type="Proteomes" id="UP000812270"/>
    </source>
</evidence>
<keyword evidence="2" id="KW-1185">Reference proteome</keyword>
<comment type="caution">
    <text evidence="1">The sequence shown here is derived from an EMBL/GenBank/DDBJ whole genome shotgun (WGS) entry which is preliminary data.</text>
</comment>
<gene>
    <name evidence="1" type="ORF">KTO63_14480</name>
</gene>
<proteinExistence type="predicted"/>
<dbReference type="EMBL" id="JAHSPG010000012">
    <property type="protein sequence ID" value="MBV4358368.1"/>
    <property type="molecule type" value="Genomic_DNA"/>
</dbReference>
<name>A0A9E2W578_9BACT</name>
<sequence length="126" mass="14960">MVNNFDTPWDFQPIYRNEKYEVVYSQLNEINQGSPLIGKLIINNVGFGKDMYFGGPFLIDNDKLYIPLFVRKFCITGFRLCEIELQTMNYNLIGRILPLIFLDRIENKKIFYWINAEKQNADFFVL</sequence>
<reference evidence="1" key="1">
    <citation type="submission" date="2021-06" db="EMBL/GenBank/DDBJ databases">
        <authorList>
            <person name="Huq M.A."/>
        </authorList>
    </citation>
    <scope>NUCLEOTIDE SEQUENCE</scope>
    <source>
        <strain evidence="1">MAH-26</strain>
    </source>
</reference>
<organism evidence="1 2">
    <name type="scientific">Pinibacter aurantiacus</name>
    <dbReference type="NCBI Taxonomy" id="2851599"/>
    <lineage>
        <taxon>Bacteria</taxon>
        <taxon>Pseudomonadati</taxon>
        <taxon>Bacteroidota</taxon>
        <taxon>Chitinophagia</taxon>
        <taxon>Chitinophagales</taxon>
        <taxon>Chitinophagaceae</taxon>
        <taxon>Pinibacter</taxon>
    </lineage>
</organism>
<dbReference type="RefSeq" id="WP_217792053.1">
    <property type="nucleotide sequence ID" value="NZ_JAHSPG010000012.1"/>
</dbReference>
<accession>A0A9E2W578</accession>
<evidence type="ECO:0000313" key="1">
    <source>
        <dbReference type="EMBL" id="MBV4358368.1"/>
    </source>
</evidence>
<dbReference type="Proteomes" id="UP000812270">
    <property type="component" value="Unassembled WGS sequence"/>
</dbReference>